<sequence>MLKPRWTFLSAATVLLTTAWTAMACEPECRHAISQILADRYMPVIDSTMNELQDMLSESLGSVPVPEQLSDLIPAKEVQDGIQTTIEEGLEGFMAQLSTPPANEDDDTAVALTLEEGIHQAMFSGDQPFKGDCNNPPRLTRKMPPAGESWTREECQKMDYICGNPPSICHHLDQIKGRIVDYIRARLKDETLFGSGNLFKNIAPAIKEKVRGTIRRYGAGSLLKDPSVAAYINVMATNTMHTLDKWSRDTVDNLCTDQSDELCHGWDEQVIPEILKWP</sequence>
<dbReference type="Proteomes" id="UP001234581">
    <property type="component" value="Unassembled WGS sequence"/>
</dbReference>
<dbReference type="GeneID" id="83207874"/>
<feature type="signal peptide" evidence="2">
    <location>
        <begin position="1"/>
        <end position="24"/>
    </location>
</feature>
<dbReference type="RefSeq" id="XP_058349085.1">
    <property type="nucleotide sequence ID" value="XM_058480562.1"/>
</dbReference>
<protein>
    <submittedName>
        <fullName evidence="3">Uncharacterized protein</fullName>
    </submittedName>
</protein>
<reference evidence="3 4" key="1">
    <citation type="submission" date="2023-03" db="EMBL/GenBank/DDBJ databases">
        <title>Genome sequence of Lichtheimia ornata CBS 291.66.</title>
        <authorList>
            <person name="Mohabir J.T."/>
            <person name="Shea T.P."/>
            <person name="Kurbessoian T."/>
            <person name="Berby B."/>
            <person name="Fontaine J."/>
            <person name="Livny J."/>
            <person name="Gnirke A."/>
            <person name="Stajich J.E."/>
            <person name="Cuomo C.A."/>
        </authorList>
    </citation>
    <scope>NUCLEOTIDE SEQUENCE [LARGE SCALE GENOMIC DNA]</scope>
    <source>
        <strain evidence="3">CBS 291.66</strain>
    </source>
</reference>
<keyword evidence="4" id="KW-1185">Reference proteome</keyword>
<comment type="caution">
    <text evidence="3">The sequence shown here is derived from an EMBL/GenBank/DDBJ whole genome shotgun (WGS) entry which is preliminary data.</text>
</comment>
<organism evidence="3 4">
    <name type="scientific">Lichtheimia ornata</name>
    <dbReference type="NCBI Taxonomy" id="688661"/>
    <lineage>
        <taxon>Eukaryota</taxon>
        <taxon>Fungi</taxon>
        <taxon>Fungi incertae sedis</taxon>
        <taxon>Mucoromycota</taxon>
        <taxon>Mucoromycotina</taxon>
        <taxon>Mucoromycetes</taxon>
        <taxon>Mucorales</taxon>
        <taxon>Lichtheimiaceae</taxon>
        <taxon>Lichtheimia</taxon>
    </lineage>
</organism>
<proteinExistence type="predicted"/>
<evidence type="ECO:0000313" key="4">
    <source>
        <dbReference type="Proteomes" id="UP001234581"/>
    </source>
</evidence>
<feature type="region of interest" description="Disordered" evidence="1">
    <location>
        <begin position="125"/>
        <end position="147"/>
    </location>
</feature>
<name>A0AAD8DJY4_9FUNG</name>
<accession>A0AAD8DJY4</accession>
<dbReference type="EMBL" id="JARTCD010000001">
    <property type="protein sequence ID" value="KAJ8664173.1"/>
    <property type="molecule type" value="Genomic_DNA"/>
</dbReference>
<evidence type="ECO:0000256" key="2">
    <source>
        <dbReference type="SAM" id="SignalP"/>
    </source>
</evidence>
<evidence type="ECO:0000256" key="1">
    <source>
        <dbReference type="SAM" id="MobiDB-lite"/>
    </source>
</evidence>
<dbReference type="AlphaFoldDB" id="A0AAD8DJY4"/>
<feature type="chain" id="PRO_5042229856" evidence="2">
    <location>
        <begin position="25"/>
        <end position="278"/>
    </location>
</feature>
<dbReference type="PROSITE" id="PS51257">
    <property type="entry name" value="PROKAR_LIPOPROTEIN"/>
    <property type="match status" value="1"/>
</dbReference>
<keyword evidence="2" id="KW-0732">Signal</keyword>
<gene>
    <name evidence="3" type="ORF">O0I10_000452</name>
</gene>
<evidence type="ECO:0000313" key="3">
    <source>
        <dbReference type="EMBL" id="KAJ8664173.1"/>
    </source>
</evidence>